<dbReference type="SUPFAM" id="SSF56219">
    <property type="entry name" value="DNase I-like"/>
    <property type="match status" value="1"/>
</dbReference>
<name>A0AA47MV59_MERPO</name>
<proteinExistence type="predicted"/>
<evidence type="ECO:0000256" key="1">
    <source>
        <dbReference type="SAM" id="MobiDB-lite"/>
    </source>
</evidence>
<evidence type="ECO:0000313" key="3">
    <source>
        <dbReference type="Proteomes" id="UP001174136"/>
    </source>
</evidence>
<dbReference type="InterPro" id="IPR036691">
    <property type="entry name" value="Endo/exonu/phosph_ase_sf"/>
</dbReference>
<protein>
    <recommendedName>
        <fullName evidence="4">Reverse transcriptase</fullName>
    </recommendedName>
</protein>
<accession>A0AA47MV59</accession>
<dbReference type="EMBL" id="JAOPHQ010002315">
    <property type="protein sequence ID" value="KAK0147323.1"/>
    <property type="molecule type" value="Genomic_DNA"/>
</dbReference>
<comment type="caution">
    <text evidence="2">The sequence shown here is derived from an EMBL/GenBank/DDBJ whole genome shotgun (WGS) entry which is preliminary data.</text>
</comment>
<dbReference type="AlphaFoldDB" id="A0AA47MV59"/>
<organism evidence="2 3">
    <name type="scientific">Merluccius polli</name>
    <name type="common">Benguela hake</name>
    <name type="synonym">Merluccius cadenati</name>
    <dbReference type="NCBI Taxonomy" id="89951"/>
    <lineage>
        <taxon>Eukaryota</taxon>
        <taxon>Metazoa</taxon>
        <taxon>Chordata</taxon>
        <taxon>Craniata</taxon>
        <taxon>Vertebrata</taxon>
        <taxon>Euteleostomi</taxon>
        <taxon>Actinopterygii</taxon>
        <taxon>Neopterygii</taxon>
        <taxon>Teleostei</taxon>
        <taxon>Neoteleostei</taxon>
        <taxon>Acanthomorphata</taxon>
        <taxon>Zeiogadaria</taxon>
        <taxon>Gadariae</taxon>
        <taxon>Gadiformes</taxon>
        <taxon>Gadoidei</taxon>
        <taxon>Merlucciidae</taxon>
        <taxon>Merluccius</taxon>
    </lineage>
</organism>
<evidence type="ECO:0000313" key="2">
    <source>
        <dbReference type="EMBL" id="KAK0147323.1"/>
    </source>
</evidence>
<dbReference type="PANTHER" id="PTHR47510:SF3">
    <property type="entry name" value="ENDO_EXONUCLEASE_PHOSPHATASE DOMAIN-CONTAINING PROTEIN"/>
    <property type="match status" value="1"/>
</dbReference>
<keyword evidence="3" id="KW-1185">Reference proteome</keyword>
<dbReference type="Proteomes" id="UP001174136">
    <property type="component" value="Unassembled WGS sequence"/>
</dbReference>
<sequence length="780" mass="88199">MALQVLGKVNARTKFLARKADLLDSESLRLLANCLVQCHFDYASVVWAAGLSTSLKRKLQVSQNKLVRVVMGLGPREHIGRRHFQGLNWLPVQTRVTQLRLNMVHKVINNRAPVYLNSHFSRAGESHNHRTRASVANLGDDGGAHGRSGFELPQKAQIHIPPELAKPAEHSESPAAAERRRRRRCERKQKRDRRAGINARLTANPFKPPLLTLFLRNARSIRNKMDEIRLRLTTQRNLADCCCMIFTESWLNPSTPDSAIMLAGRTAHRADRTAASGKKIGGNSWCTDTTIVTRHCYPNIEFMLSTYATYAVYIPPDASSKLALALLHDSIQKCLRKHPDSVFITAGDFNHANLKSVLSKFYRNVACATRGDKTLDQVYTNVAKAYRVKPDPHLDLSDHISLFLYPLYGQKIKSVGPTTKTVRVWPEGAVSRLQDCFEVTEWDTFKDRGLRVDPIAALDNFTTSVMHYIVFCMDMVTVTKKVCSFPNQKPWLTAEVRSLLWARDAAYRSGDAAAYSIARSALRRGIKAAKLKYKQRIETHFSDSTDPRRVWEGIRAITDYKGITSPTNSSATLVEELNQFYARFDRANRDRVNNLTLNVKKTIVTDFRKSRPDQYRPLIINNEVVERVTEFKFLGLSVSESLSWSSNTDSVIGKGVATKLKQDGLPQNLLINFYHCAVESVLTYCVSVWFSSCTNAEQEALQRVVKAAGRIIGTTLPSITSVFTSRCLCRFKCIIKDQSHLAHHLFQLLPSGRRYRFLRAGSARFLNSFFPQAIRLLNNK</sequence>
<dbReference type="Gene3D" id="3.60.10.10">
    <property type="entry name" value="Endonuclease/exonuclease/phosphatase"/>
    <property type="match status" value="1"/>
</dbReference>
<feature type="region of interest" description="Disordered" evidence="1">
    <location>
        <begin position="162"/>
        <end position="199"/>
    </location>
</feature>
<reference evidence="2" key="1">
    <citation type="journal article" date="2023" name="Front. Mar. Sci.">
        <title>A new Merluccius polli reference genome to investigate the effects of global change in West African waters.</title>
        <authorList>
            <person name="Mateo J.L."/>
            <person name="Blanco-Fernandez C."/>
            <person name="Garcia-Vazquez E."/>
            <person name="Machado-Schiaffino G."/>
        </authorList>
    </citation>
    <scope>NUCLEOTIDE SEQUENCE</scope>
    <source>
        <strain evidence="2">C29</strain>
        <tissue evidence="2">Fin</tissue>
    </source>
</reference>
<feature type="compositionally biased region" description="Basic residues" evidence="1">
    <location>
        <begin position="179"/>
        <end position="193"/>
    </location>
</feature>
<gene>
    <name evidence="2" type="ORF">N1851_013259</name>
</gene>
<evidence type="ECO:0008006" key="4">
    <source>
        <dbReference type="Google" id="ProtNLM"/>
    </source>
</evidence>
<dbReference type="PANTHER" id="PTHR47510">
    <property type="entry name" value="REVERSE TRANSCRIPTASE DOMAIN-CONTAINING PROTEIN"/>
    <property type="match status" value="1"/>
</dbReference>